<evidence type="ECO:0000256" key="8">
    <source>
        <dbReference type="ARBA" id="ARBA00038436"/>
    </source>
</evidence>
<dbReference type="Pfam" id="PF04290">
    <property type="entry name" value="DctQ"/>
    <property type="match status" value="1"/>
</dbReference>
<sequence>MTLLLKLSQLIDWLNERVGKGAFWLVLLMTVISAGNATVRFIFNYSSNGLLEIQWYLFAAVFILCSPYTLQKNEHVRIDVVSGKLSPRSQAVIDIIGTLFFLLPMVIAVLWLSLPLVADSIKINEMSANAGGLIRWPVKILLPIGFTLLALQGISELIKRVAFLAGLIADPNSKAAGPTPEEELAAAIAAAKAKEAK</sequence>
<keyword evidence="3" id="KW-1003">Cell membrane</keyword>
<feature type="transmembrane region" description="Helical" evidence="9">
    <location>
        <begin position="134"/>
        <end position="151"/>
    </location>
</feature>
<feature type="domain" description="Tripartite ATP-independent periplasmic transporters DctQ component" evidence="10">
    <location>
        <begin position="29"/>
        <end position="161"/>
    </location>
</feature>
<evidence type="ECO:0000256" key="7">
    <source>
        <dbReference type="ARBA" id="ARBA00023136"/>
    </source>
</evidence>
<evidence type="ECO:0000256" key="9">
    <source>
        <dbReference type="RuleBase" id="RU369079"/>
    </source>
</evidence>
<evidence type="ECO:0000313" key="11">
    <source>
        <dbReference type="EMBL" id="KXB31682.1"/>
    </source>
</evidence>
<evidence type="ECO:0000313" key="12">
    <source>
        <dbReference type="Proteomes" id="UP000070186"/>
    </source>
</evidence>
<keyword evidence="6 9" id="KW-1133">Transmembrane helix</keyword>
<feature type="transmembrane region" description="Helical" evidence="9">
    <location>
        <begin position="91"/>
        <end position="114"/>
    </location>
</feature>
<comment type="subunit">
    <text evidence="9">The complex comprises the extracytoplasmic solute receptor protein and the two transmembrane proteins.</text>
</comment>
<dbReference type="InterPro" id="IPR055348">
    <property type="entry name" value="DctQ"/>
</dbReference>
<feature type="transmembrane region" description="Helical" evidence="9">
    <location>
        <begin position="53"/>
        <end position="70"/>
    </location>
</feature>
<evidence type="ECO:0000256" key="5">
    <source>
        <dbReference type="ARBA" id="ARBA00022692"/>
    </source>
</evidence>
<comment type="caution">
    <text evidence="11">The sequence shown here is derived from an EMBL/GenBank/DDBJ whole genome shotgun (WGS) entry which is preliminary data.</text>
</comment>
<comment type="function">
    <text evidence="9">Part of the tripartite ATP-independent periplasmic (TRAP) transport system.</text>
</comment>
<evidence type="ECO:0000256" key="1">
    <source>
        <dbReference type="ARBA" id="ARBA00004429"/>
    </source>
</evidence>
<keyword evidence="2 9" id="KW-0813">Transport</keyword>
<keyword evidence="7 9" id="KW-0472">Membrane</keyword>
<keyword evidence="12" id="KW-1185">Reference proteome</keyword>
<dbReference type="RefSeq" id="WP_066881158.1">
    <property type="nucleotide sequence ID" value="NZ_LODL01000010.1"/>
</dbReference>
<reference evidence="11 12" key="1">
    <citation type="submission" date="2015-12" db="EMBL/GenBank/DDBJ databases">
        <title>Nitrous oxide reduction kinetics distinguish bacteria harboring typical versus atypical NosZ.</title>
        <authorList>
            <person name="Yoon S."/>
            <person name="Nissen S."/>
            <person name="Park D."/>
            <person name="Sanford R.A."/>
            <person name="Loeffler F.E."/>
        </authorList>
    </citation>
    <scope>NUCLEOTIDE SEQUENCE [LARGE SCALE GENOMIC DNA]</scope>
    <source>
        <strain evidence="11 12">ATCC BAA-841</strain>
    </source>
</reference>
<name>A0A133XL58_9RHOO</name>
<evidence type="ECO:0000256" key="3">
    <source>
        <dbReference type="ARBA" id="ARBA00022475"/>
    </source>
</evidence>
<evidence type="ECO:0000259" key="10">
    <source>
        <dbReference type="Pfam" id="PF04290"/>
    </source>
</evidence>
<accession>A0A133XL58</accession>
<dbReference type="AlphaFoldDB" id="A0A133XL58"/>
<dbReference type="GO" id="GO:0005886">
    <property type="term" value="C:plasma membrane"/>
    <property type="evidence" value="ECO:0007669"/>
    <property type="project" value="UniProtKB-SubCell"/>
</dbReference>
<evidence type="ECO:0000256" key="2">
    <source>
        <dbReference type="ARBA" id="ARBA00022448"/>
    </source>
</evidence>
<evidence type="ECO:0000256" key="6">
    <source>
        <dbReference type="ARBA" id="ARBA00022989"/>
    </source>
</evidence>
<dbReference type="Proteomes" id="UP000070186">
    <property type="component" value="Unassembled WGS sequence"/>
</dbReference>
<comment type="subcellular location">
    <subcellularLocation>
        <location evidence="1 9">Cell inner membrane</location>
        <topology evidence="1 9">Multi-pass membrane protein</topology>
    </subcellularLocation>
</comment>
<dbReference type="STRING" id="281362.AT959_04800"/>
<dbReference type="GO" id="GO:0022857">
    <property type="term" value="F:transmembrane transporter activity"/>
    <property type="evidence" value="ECO:0007669"/>
    <property type="project" value="UniProtKB-UniRule"/>
</dbReference>
<organism evidence="11 12">
    <name type="scientific">Dechloromonas denitrificans</name>
    <dbReference type="NCBI Taxonomy" id="281362"/>
    <lineage>
        <taxon>Bacteria</taxon>
        <taxon>Pseudomonadati</taxon>
        <taxon>Pseudomonadota</taxon>
        <taxon>Betaproteobacteria</taxon>
        <taxon>Rhodocyclales</taxon>
        <taxon>Azonexaceae</taxon>
        <taxon>Dechloromonas</taxon>
    </lineage>
</organism>
<dbReference type="PANTHER" id="PTHR35011">
    <property type="entry name" value="2,3-DIKETO-L-GULONATE TRAP TRANSPORTER SMALL PERMEASE PROTEIN YIAM"/>
    <property type="match status" value="1"/>
</dbReference>
<feature type="transmembrane region" description="Helical" evidence="9">
    <location>
        <begin position="21"/>
        <end position="41"/>
    </location>
</feature>
<keyword evidence="11" id="KW-0762">Sugar transport</keyword>
<dbReference type="EMBL" id="LODL01000010">
    <property type="protein sequence ID" value="KXB31682.1"/>
    <property type="molecule type" value="Genomic_DNA"/>
</dbReference>
<gene>
    <name evidence="11" type="ORF">AT959_04800</name>
</gene>
<proteinExistence type="inferred from homology"/>
<protein>
    <recommendedName>
        <fullName evidence="9">TRAP transporter small permease protein</fullName>
    </recommendedName>
</protein>
<comment type="similarity">
    <text evidence="8 9">Belongs to the TRAP transporter small permease family.</text>
</comment>
<keyword evidence="4 9" id="KW-0997">Cell inner membrane</keyword>
<evidence type="ECO:0000256" key="4">
    <source>
        <dbReference type="ARBA" id="ARBA00022519"/>
    </source>
</evidence>
<dbReference type="InterPro" id="IPR007387">
    <property type="entry name" value="TRAP_DctQ"/>
</dbReference>
<dbReference type="PANTHER" id="PTHR35011:SF4">
    <property type="entry name" value="SLL1102 PROTEIN"/>
    <property type="match status" value="1"/>
</dbReference>
<keyword evidence="5 9" id="KW-0812">Transmembrane</keyword>